<sequence>MTTRDVSKQSDISKSTTEQDGSFKRKPSSFRDFIQKGGKFEPEKGRYHLYVSYACPWATRTLIVRKIKGLEDFVGVTVVSPRMGEHGWPFASVDAFPGADEDPLHGAQHVKDLYLRVKPDYDGRFTVPILWDKKTSTIVNNESSEIIRMFNNGFNEQISADKAAIDLYPEHLRKEIDDVNDWVYDTVNNGVYKSGFATTQQAYEAAVKPLFDSLDRLEKMLTGKDYLVGDQLTEADVRLFVTIIRFDPVYVGHFKCNIRTIRDGYPAIHLWMRKLYWNNPAFSTTANFEHIKTHYYWSHPHINPHRIVPVGPIPNILPLGITDNVKLEWKKLADSNPAAYWGRFYLRHPTFRQLLHTGRFPLRRLSSGPDLTARFIRCVTAHAPTGHYRDRFRLRHNESTFCFLHSGRPTYHTREHVLLECDKYTRRFRHSSIEELLQSLDPFYEIERFLRDNPSALSFEDAPKDHI</sequence>
<comment type="caution">
    <text evidence="1">The sequence shown here is derived from an EMBL/GenBank/DDBJ whole genome shotgun (WGS) entry which is preliminary data.</text>
</comment>
<dbReference type="EMBL" id="JANSHE010002398">
    <property type="protein sequence ID" value="KAJ2992256.1"/>
    <property type="molecule type" value="Genomic_DNA"/>
</dbReference>
<dbReference type="Proteomes" id="UP001144978">
    <property type="component" value="Unassembled WGS sequence"/>
</dbReference>
<protein>
    <submittedName>
        <fullName evidence="1">Uncharacterized protein</fullName>
    </submittedName>
</protein>
<keyword evidence="2" id="KW-1185">Reference proteome</keyword>
<organism evidence="1 2">
    <name type="scientific">Trametes sanguinea</name>
    <dbReference type="NCBI Taxonomy" id="158606"/>
    <lineage>
        <taxon>Eukaryota</taxon>
        <taxon>Fungi</taxon>
        <taxon>Dikarya</taxon>
        <taxon>Basidiomycota</taxon>
        <taxon>Agaricomycotina</taxon>
        <taxon>Agaricomycetes</taxon>
        <taxon>Polyporales</taxon>
        <taxon>Polyporaceae</taxon>
        <taxon>Trametes</taxon>
    </lineage>
</organism>
<name>A0ACC1PJA8_9APHY</name>
<gene>
    <name evidence="1" type="ORF">NUW54_g7979</name>
</gene>
<reference evidence="1" key="1">
    <citation type="submission" date="2022-08" db="EMBL/GenBank/DDBJ databases">
        <title>Genome Sequence of Pycnoporus sanguineus.</title>
        <authorList>
            <person name="Buettner E."/>
        </authorList>
    </citation>
    <scope>NUCLEOTIDE SEQUENCE</scope>
    <source>
        <strain evidence="1">CG-C14</strain>
    </source>
</reference>
<accession>A0ACC1PJA8</accession>
<evidence type="ECO:0000313" key="1">
    <source>
        <dbReference type="EMBL" id="KAJ2992256.1"/>
    </source>
</evidence>
<evidence type="ECO:0000313" key="2">
    <source>
        <dbReference type="Proteomes" id="UP001144978"/>
    </source>
</evidence>
<proteinExistence type="predicted"/>